<proteinExistence type="predicted"/>
<gene>
    <name evidence="1" type="ORF">FCALED_LOCUS11725</name>
</gene>
<keyword evidence="2" id="KW-1185">Reference proteome</keyword>
<organism evidence="1 2">
    <name type="scientific">Funneliformis caledonium</name>
    <dbReference type="NCBI Taxonomy" id="1117310"/>
    <lineage>
        <taxon>Eukaryota</taxon>
        <taxon>Fungi</taxon>
        <taxon>Fungi incertae sedis</taxon>
        <taxon>Mucoromycota</taxon>
        <taxon>Glomeromycotina</taxon>
        <taxon>Glomeromycetes</taxon>
        <taxon>Glomerales</taxon>
        <taxon>Glomeraceae</taxon>
        <taxon>Funneliformis</taxon>
    </lineage>
</organism>
<accession>A0A9N9E971</accession>
<evidence type="ECO:0000313" key="2">
    <source>
        <dbReference type="Proteomes" id="UP000789570"/>
    </source>
</evidence>
<dbReference type="AlphaFoldDB" id="A0A9N9E971"/>
<comment type="caution">
    <text evidence="1">The sequence shown here is derived from an EMBL/GenBank/DDBJ whole genome shotgun (WGS) entry which is preliminary data.</text>
</comment>
<dbReference type="Proteomes" id="UP000789570">
    <property type="component" value="Unassembled WGS sequence"/>
</dbReference>
<dbReference type="OrthoDB" id="2441984at2759"/>
<sequence length="160" mass="18675">MEADTYCNGCKTFKILSEFIGYGTNGVSKQLKTCNTCRQRFAQKRKSCAEINNSQPDDLEIIDIDYLTEVVMNLLEDISQNNQELHLHCRISTNYENSIKELSNKEIANNIVELIEDADGYNWNYKKLYENKGTTTYFYYCSQRDIMTNKPRKHLDPSKQ</sequence>
<name>A0A9N9E971_9GLOM</name>
<protein>
    <submittedName>
        <fullName evidence="1">3403_t:CDS:1</fullName>
    </submittedName>
</protein>
<reference evidence="1" key="1">
    <citation type="submission" date="2021-06" db="EMBL/GenBank/DDBJ databases">
        <authorList>
            <person name="Kallberg Y."/>
            <person name="Tangrot J."/>
            <person name="Rosling A."/>
        </authorList>
    </citation>
    <scope>NUCLEOTIDE SEQUENCE</scope>
    <source>
        <strain evidence="1">UK204</strain>
    </source>
</reference>
<evidence type="ECO:0000313" key="1">
    <source>
        <dbReference type="EMBL" id="CAG8664898.1"/>
    </source>
</evidence>
<dbReference type="EMBL" id="CAJVPQ010005152">
    <property type="protein sequence ID" value="CAG8664898.1"/>
    <property type="molecule type" value="Genomic_DNA"/>
</dbReference>